<evidence type="ECO:0000313" key="1">
    <source>
        <dbReference type="EMBL" id="MEZ0163401.1"/>
    </source>
</evidence>
<accession>A0ABV4GYZ7</accession>
<protein>
    <submittedName>
        <fullName evidence="1">DUF6218 family protein</fullName>
    </submittedName>
</protein>
<dbReference type="Pfam" id="PF19726">
    <property type="entry name" value="DUF6218"/>
    <property type="match status" value="1"/>
</dbReference>
<reference evidence="1 2" key="1">
    <citation type="submission" date="2024-07" db="EMBL/GenBank/DDBJ databases">
        <authorList>
            <person name="Thanompreechachai J."/>
            <person name="Duangmal K."/>
        </authorList>
    </citation>
    <scope>NUCLEOTIDE SEQUENCE [LARGE SCALE GENOMIC DNA]</scope>
    <source>
        <strain evidence="1 2">LSe6-4</strain>
    </source>
</reference>
<sequence length="251" mass="27583">MAGVTTKARTREMPSTESLPQLVEFVEGAYGHIVFGVDGTCVAIWQLTPSGRPSNAWRIDDLDSLSPERARGLLGGMERRLVSGTADHRERDLRVLDVLAARAEVVVPEVYSEAWLDLALVERFVAVEREAMAEGVRHQQTRATSKLATLSYDLDLPRCPAGSDLATLLTAYRIRPRPGRTAEVGEALQQAQVLAAAGDLWRDTEVSRMRRKYLRPPAGPAVRVIAPAWLDCHLKVSATPFDFSVTPLVEG</sequence>
<gene>
    <name evidence="1" type="ORF">AB2L27_01330</name>
</gene>
<proteinExistence type="predicted"/>
<evidence type="ECO:0000313" key="2">
    <source>
        <dbReference type="Proteomes" id="UP001565927"/>
    </source>
</evidence>
<dbReference type="InterPro" id="IPR046190">
    <property type="entry name" value="DUF6218"/>
</dbReference>
<name>A0ABV4GYZ7_9ACTN</name>
<dbReference type="RefSeq" id="WP_370439648.1">
    <property type="nucleotide sequence ID" value="NZ_JBGFTU010000001.1"/>
</dbReference>
<comment type="caution">
    <text evidence="1">The sequence shown here is derived from an EMBL/GenBank/DDBJ whole genome shotgun (WGS) entry which is preliminary data.</text>
</comment>
<dbReference type="EMBL" id="JBGFTU010000001">
    <property type="protein sequence ID" value="MEZ0163401.1"/>
    <property type="molecule type" value="Genomic_DNA"/>
</dbReference>
<dbReference type="Proteomes" id="UP001565927">
    <property type="component" value="Unassembled WGS sequence"/>
</dbReference>
<organism evidence="1 2">
    <name type="scientific">Kineococcus halophytocola</name>
    <dbReference type="NCBI Taxonomy" id="3234027"/>
    <lineage>
        <taxon>Bacteria</taxon>
        <taxon>Bacillati</taxon>
        <taxon>Actinomycetota</taxon>
        <taxon>Actinomycetes</taxon>
        <taxon>Kineosporiales</taxon>
        <taxon>Kineosporiaceae</taxon>
        <taxon>Kineococcus</taxon>
    </lineage>
</organism>
<keyword evidence="2" id="KW-1185">Reference proteome</keyword>